<accession>A0A1I7TAH4</accession>
<dbReference type="AlphaFoldDB" id="A0A1I7TAH4"/>
<keyword evidence="2" id="KW-1185">Reference proteome</keyword>
<keyword evidence="1" id="KW-0175">Coiled coil</keyword>
<evidence type="ECO:0000313" key="3">
    <source>
        <dbReference type="WBParaSite" id="Csp11.Scaffold564.g4026.t1"/>
    </source>
</evidence>
<evidence type="ECO:0000256" key="1">
    <source>
        <dbReference type="SAM" id="Coils"/>
    </source>
</evidence>
<dbReference type="Pfam" id="PF12078">
    <property type="entry name" value="DUF3557"/>
    <property type="match status" value="1"/>
</dbReference>
<name>A0A1I7TAH4_9PELO</name>
<evidence type="ECO:0000313" key="2">
    <source>
        <dbReference type="Proteomes" id="UP000095282"/>
    </source>
</evidence>
<dbReference type="eggNOG" id="ENOG502TJUD">
    <property type="taxonomic scope" value="Eukaryota"/>
</dbReference>
<reference evidence="3" key="1">
    <citation type="submission" date="2016-11" db="UniProtKB">
        <authorList>
            <consortium name="WormBaseParasite"/>
        </authorList>
    </citation>
    <scope>IDENTIFICATION</scope>
</reference>
<organism evidence="2 3">
    <name type="scientific">Caenorhabditis tropicalis</name>
    <dbReference type="NCBI Taxonomy" id="1561998"/>
    <lineage>
        <taxon>Eukaryota</taxon>
        <taxon>Metazoa</taxon>
        <taxon>Ecdysozoa</taxon>
        <taxon>Nematoda</taxon>
        <taxon>Chromadorea</taxon>
        <taxon>Rhabditida</taxon>
        <taxon>Rhabditina</taxon>
        <taxon>Rhabditomorpha</taxon>
        <taxon>Rhabditoidea</taxon>
        <taxon>Rhabditidae</taxon>
        <taxon>Peloderinae</taxon>
        <taxon>Caenorhabditis</taxon>
    </lineage>
</organism>
<dbReference type="PANTHER" id="PTHR31379">
    <property type="entry name" value="F-BOX C PROTEIN-RELATED-RELATED"/>
    <property type="match status" value="1"/>
</dbReference>
<protein>
    <submittedName>
        <fullName evidence="3">FTH domain-containing protein</fullName>
    </submittedName>
</protein>
<dbReference type="Proteomes" id="UP000095282">
    <property type="component" value="Unplaced"/>
</dbReference>
<feature type="coiled-coil region" evidence="1">
    <location>
        <begin position="195"/>
        <end position="222"/>
    </location>
</feature>
<sequence>MNSKPLTYDSLKTVILYMEPNIRFLLASRIPSIRLTEKAVPLKIDELAFEFDSHNVKVNDTKYEYEVYQVDCKDKIPYRVSGKNELNWKMTCDVDEFGIRDYIIKAGGMLPENTKSTLFGYHNLGNISTNEGRLQKLKRILNHEKQRYDQLLSFRPEQNAIDHEDEMRNLSNFKRIFIRVPRSYYSDELELLKNEEMVKKAIEFIKEKIRKMENELLPFENKRNNIRPQFEIYLTKRSQRDSPPHLIEHVKYTGDLHRAEESLMNFMFSKRRHVVVINNLRITHLCPLRMSSDVKIRVRNLNIKRNLSSNLKLIKSIVDKSSLQLESLSIFIKLNRDRKLVNEFIDNSKHLTVAGAVDLPLMQRLQNHSVFFPMRSTVFLLGNDFIVLIRSWVETKKPIGTCFTFKSFEEGDETALQILDNIRNGIAHAALREKCVNIPMSTSAKLQISYSRSEHFVLLFKMTVVPID</sequence>
<dbReference type="InterPro" id="IPR021942">
    <property type="entry name" value="DUF3557"/>
</dbReference>
<dbReference type="WBParaSite" id="Csp11.Scaffold564.g4026.t1">
    <property type="protein sequence ID" value="Csp11.Scaffold564.g4026.t1"/>
    <property type="gene ID" value="Csp11.Scaffold564.g4026"/>
</dbReference>
<dbReference type="PANTHER" id="PTHR31379:SF1">
    <property type="entry name" value="F-BOX C PROTEIN-RELATED"/>
    <property type="match status" value="1"/>
</dbReference>
<proteinExistence type="predicted"/>